<dbReference type="PRINTS" id="PR00700">
    <property type="entry name" value="PRTYPHPHTASE"/>
</dbReference>
<dbReference type="OrthoDB" id="10253954at2759"/>
<evidence type="ECO:0000256" key="2">
    <source>
        <dbReference type="SAM" id="MobiDB-lite"/>
    </source>
</evidence>
<proteinExistence type="inferred from homology"/>
<dbReference type="Gene3D" id="3.90.190.10">
    <property type="entry name" value="Protein tyrosine phosphatase superfamily"/>
    <property type="match status" value="1"/>
</dbReference>
<evidence type="ECO:0000259" key="3">
    <source>
        <dbReference type="PROSITE" id="PS50055"/>
    </source>
</evidence>
<protein>
    <submittedName>
        <fullName evidence="5">Tyrosine-protein phosphatase 2</fullName>
    </submittedName>
</protein>
<evidence type="ECO:0000313" key="6">
    <source>
        <dbReference type="Proteomes" id="UP000243723"/>
    </source>
</evidence>
<dbReference type="PANTHER" id="PTHR19134:SF449">
    <property type="entry name" value="TYROSINE-PROTEIN PHOSPHATASE 1"/>
    <property type="match status" value="1"/>
</dbReference>
<sequence>MSDSSASTDTRDPRDDSSNAPLPAFLKQSKAGDPEISNNFVDLEWQQRNRLAAGLQQSDPPSQWARTLGNGDPLSRNRYLNIEVFANNRIKLKVEDGVNDYINASPIVLGSRRYISTQGPKESSMAHFYRMLANETSTTAVVVMLTQTHEAGREKCFPYYPDDKEAPALEFKPNSEDPENDGFEGSVSLISSEEDSRARCTIRHLKLRSRVRTRDGRGDEAWSEKDVWHLLFAAWPDFYVPEGEDRKALIELVHLSRKLNATAPAPIYTSFTPMRNGTRTTNEELNPRVVHCSAGVGRSGTFIALDHLLTLLDNGELDDVPPNTDPVADTVDRLRQQRMMMVQGESQFTFLYDSLREAWMDRWREKQR</sequence>
<dbReference type="InterPro" id="IPR000387">
    <property type="entry name" value="Tyr_Pase_dom"/>
</dbReference>
<accession>A0A2P8A0G0</accession>
<organism evidence="5 6">
    <name type="scientific">Elsinoe australis</name>
    <dbReference type="NCBI Taxonomy" id="40998"/>
    <lineage>
        <taxon>Eukaryota</taxon>
        <taxon>Fungi</taxon>
        <taxon>Dikarya</taxon>
        <taxon>Ascomycota</taxon>
        <taxon>Pezizomycotina</taxon>
        <taxon>Dothideomycetes</taxon>
        <taxon>Dothideomycetidae</taxon>
        <taxon>Myriangiales</taxon>
        <taxon>Elsinoaceae</taxon>
        <taxon>Elsinoe</taxon>
    </lineage>
</organism>
<keyword evidence="6" id="KW-1185">Reference proteome</keyword>
<dbReference type="STRING" id="40998.A0A2P8A0G0"/>
<dbReference type="AlphaFoldDB" id="A0A2P8A0G0"/>
<evidence type="ECO:0000259" key="4">
    <source>
        <dbReference type="PROSITE" id="PS50056"/>
    </source>
</evidence>
<comment type="caution">
    <text evidence="5">The sequence shown here is derived from an EMBL/GenBank/DDBJ whole genome shotgun (WGS) entry which is preliminary data.</text>
</comment>
<dbReference type="InterPro" id="IPR029021">
    <property type="entry name" value="Prot-tyrosine_phosphatase-like"/>
</dbReference>
<dbReference type="PROSITE" id="PS50056">
    <property type="entry name" value="TYR_PHOSPHATASE_2"/>
    <property type="match status" value="1"/>
</dbReference>
<dbReference type="InterPro" id="IPR000242">
    <property type="entry name" value="PTP_cat"/>
</dbReference>
<dbReference type="PROSITE" id="PS00383">
    <property type="entry name" value="TYR_PHOSPHATASE_1"/>
    <property type="match status" value="1"/>
</dbReference>
<reference evidence="5 6" key="1">
    <citation type="submission" date="2017-05" db="EMBL/GenBank/DDBJ databases">
        <title>Draft genome sequence of Elsinoe australis.</title>
        <authorList>
            <person name="Cheng Q."/>
        </authorList>
    </citation>
    <scope>NUCLEOTIDE SEQUENCE [LARGE SCALE GENOMIC DNA]</scope>
    <source>
        <strain evidence="5 6">NL1</strain>
    </source>
</reference>
<dbReference type="PROSITE" id="PS50055">
    <property type="entry name" value="TYR_PHOSPHATASE_PTP"/>
    <property type="match status" value="1"/>
</dbReference>
<dbReference type="PANTHER" id="PTHR19134">
    <property type="entry name" value="RECEPTOR-TYPE TYROSINE-PROTEIN PHOSPHATASE"/>
    <property type="match status" value="1"/>
</dbReference>
<gene>
    <name evidence="5" type="ORF">B9Z65_7760</name>
</gene>
<feature type="domain" description="Tyrosine-protein phosphatase" evidence="3">
    <location>
        <begin position="76"/>
        <end position="358"/>
    </location>
</feature>
<dbReference type="InterPro" id="IPR003595">
    <property type="entry name" value="Tyr_Pase_cat"/>
</dbReference>
<comment type="similarity">
    <text evidence="1">Belongs to the protein-tyrosine phosphatase family. Non-receptor class subfamily.</text>
</comment>
<feature type="domain" description="Tyrosine specific protein phosphatases" evidence="4">
    <location>
        <begin position="269"/>
        <end position="349"/>
    </location>
</feature>
<evidence type="ECO:0000256" key="1">
    <source>
        <dbReference type="ARBA" id="ARBA00009649"/>
    </source>
</evidence>
<dbReference type="GO" id="GO:0004725">
    <property type="term" value="F:protein tyrosine phosphatase activity"/>
    <property type="evidence" value="ECO:0007669"/>
    <property type="project" value="InterPro"/>
</dbReference>
<dbReference type="SMART" id="SM00194">
    <property type="entry name" value="PTPc"/>
    <property type="match status" value="1"/>
</dbReference>
<evidence type="ECO:0000313" key="5">
    <source>
        <dbReference type="EMBL" id="PSK53954.1"/>
    </source>
</evidence>
<dbReference type="CDD" id="cd18533">
    <property type="entry name" value="PTP_fungal"/>
    <property type="match status" value="1"/>
</dbReference>
<dbReference type="Proteomes" id="UP000243723">
    <property type="component" value="Unassembled WGS sequence"/>
</dbReference>
<name>A0A2P8A0G0_9PEZI</name>
<dbReference type="Pfam" id="PF00102">
    <property type="entry name" value="Y_phosphatase"/>
    <property type="match status" value="1"/>
</dbReference>
<dbReference type="SMART" id="SM00404">
    <property type="entry name" value="PTPc_motif"/>
    <property type="match status" value="1"/>
</dbReference>
<dbReference type="SUPFAM" id="SSF52799">
    <property type="entry name" value="(Phosphotyrosine protein) phosphatases II"/>
    <property type="match status" value="1"/>
</dbReference>
<feature type="region of interest" description="Disordered" evidence="2">
    <location>
        <begin position="1"/>
        <end position="34"/>
    </location>
</feature>
<dbReference type="InterPro" id="IPR050348">
    <property type="entry name" value="Protein-Tyr_Phosphatase"/>
</dbReference>
<dbReference type="EMBL" id="NHZQ01000087">
    <property type="protein sequence ID" value="PSK53954.1"/>
    <property type="molecule type" value="Genomic_DNA"/>
</dbReference>
<dbReference type="InterPro" id="IPR016130">
    <property type="entry name" value="Tyr_Pase_AS"/>
</dbReference>